<accession>A0A1F5XI93</accession>
<dbReference type="PANTHER" id="PTHR30474:SF2">
    <property type="entry name" value="PEPTIDOGLYCAN GLYCOSYLTRANSFERASE FTSW-RELATED"/>
    <property type="match status" value="1"/>
</dbReference>
<dbReference type="Proteomes" id="UP000177346">
    <property type="component" value="Unassembled WGS sequence"/>
</dbReference>
<evidence type="ECO:0000256" key="12">
    <source>
        <dbReference type="ARBA" id="ARBA00041185"/>
    </source>
</evidence>
<dbReference type="GO" id="GO:0008360">
    <property type="term" value="P:regulation of cell shape"/>
    <property type="evidence" value="ECO:0007669"/>
    <property type="project" value="UniProtKB-KW"/>
</dbReference>
<dbReference type="AlphaFoldDB" id="A0A1F5XI93"/>
<protein>
    <recommendedName>
        <fullName evidence="12">Probable peptidoglycan glycosyltransferase FtsW</fullName>
        <ecNumber evidence="14">2.4.99.28</ecNumber>
    </recommendedName>
    <alternativeName>
        <fullName evidence="13">Cell division protein FtsW</fullName>
    </alternativeName>
    <alternativeName>
        <fullName evidence="10">Cell wall polymerase</fullName>
    </alternativeName>
    <alternativeName>
        <fullName evidence="9">Peptidoglycan polymerase</fullName>
    </alternativeName>
</protein>
<evidence type="ECO:0000256" key="14">
    <source>
        <dbReference type="ARBA" id="ARBA00044770"/>
    </source>
</evidence>
<proteinExistence type="inferred from homology"/>
<feature type="transmembrane region" description="Helical" evidence="16">
    <location>
        <begin position="168"/>
        <end position="183"/>
    </location>
</feature>
<dbReference type="InterPro" id="IPR001182">
    <property type="entry name" value="FtsW/RodA"/>
</dbReference>
<sequence length="368" mass="40329">MKNMKTGKVDRLMLWIIGGLLFLGLSTLASASFSLSEKEYGAPLTLFYRQIIFGVGVGLVLFWVGIRIPVALYRKYASLILISALFLATLVLIPGIGVIHGGARRWLSIGGMTFQPSEALKLAFIIYLSSWMASRQKVLGTWREGFLPFIVITAVVGVFIYLEPDIGTLGVFALTALALFFVGGGKASQIFLAVLLGAALLSLIIYFEPYRRDRVLAFFHPERYEQSKSWQSDQALIAIGSGGLFGHGLGYSRQKFQYLPEPAGDAIFAVYAEELGFFGVLILFALFLGFFLRGMLIVARARDIFSKLLASGITLLVIIQVIVNIAAISRSFLLTGIPLPFMSQGGSALAFLLFEMGILLHISRRTTS</sequence>
<dbReference type="GO" id="GO:0008955">
    <property type="term" value="F:peptidoglycan glycosyltransferase activity"/>
    <property type="evidence" value="ECO:0007669"/>
    <property type="project" value="UniProtKB-EC"/>
</dbReference>
<gene>
    <name evidence="17" type="ORF">A3B19_01980</name>
</gene>
<evidence type="ECO:0000256" key="16">
    <source>
        <dbReference type="SAM" id="Phobius"/>
    </source>
</evidence>
<evidence type="ECO:0000256" key="5">
    <source>
        <dbReference type="ARBA" id="ARBA00022960"/>
    </source>
</evidence>
<comment type="catalytic activity">
    <reaction evidence="15">
        <text>[GlcNAc-(1-&gt;4)-Mur2Ac(oyl-L-Ala-gamma-D-Glu-L-Lys-D-Ala-D-Ala)](n)-di-trans,octa-cis-undecaprenyl diphosphate + beta-D-GlcNAc-(1-&gt;4)-Mur2Ac(oyl-L-Ala-gamma-D-Glu-L-Lys-D-Ala-D-Ala)-di-trans,octa-cis-undecaprenyl diphosphate = [GlcNAc-(1-&gt;4)-Mur2Ac(oyl-L-Ala-gamma-D-Glu-L-Lys-D-Ala-D-Ala)](n+1)-di-trans,octa-cis-undecaprenyl diphosphate + di-trans,octa-cis-undecaprenyl diphosphate + H(+)</text>
        <dbReference type="Rhea" id="RHEA:23708"/>
        <dbReference type="Rhea" id="RHEA-COMP:9602"/>
        <dbReference type="Rhea" id="RHEA-COMP:9603"/>
        <dbReference type="ChEBI" id="CHEBI:15378"/>
        <dbReference type="ChEBI" id="CHEBI:58405"/>
        <dbReference type="ChEBI" id="CHEBI:60033"/>
        <dbReference type="ChEBI" id="CHEBI:78435"/>
        <dbReference type="EC" id="2.4.99.28"/>
    </reaction>
</comment>
<reference evidence="17 18" key="1">
    <citation type="journal article" date="2016" name="Nat. Commun.">
        <title>Thousands of microbial genomes shed light on interconnected biogeochemical processes in an aquifer system.</title>
        <authorList>
            <person name="Anantharaman K."/>
            <person name="Brown C.T."/>
            <person name="Hug L.A."/>
            <person name="Sharon I."/>
            <person name="Castelle C.J."/>
            <person name="Probst A.J."/>
            <person name="Thomas B.C."/>
            <person name="Singh A."/>
            <person name="Wilkins M.J."/>
            <person name="Karaoz U."/>
            <person name="Brodie E.L."/>
            <person name="Williams K.H."/>
            <person name="Hubbard S.S."/>
            <person name="Banfield J.F."/>
        </authorList>
    </citation>
    <scope>NUCLEOTIDE SEQUENCE [LARGE SCALE GENOMIC DNA]</scope>
</reference>
<dbReference type="GO" id="GO:0032153">
    <property type="term" value="C:cell division site"/>
    <property type="evidence" value="ECO:0007669"/>
    <property type="project" value="TreeGrafter"/>
</dbReference>
<keyword evidence="7 16" id="KW-1133">Transmembrane helix</keyword>
<evidence type="ECO:0000256" key="8">
    <source>
        <dbReference type="ARBA" id="ARBA00023136"/>
    </source>
</evidence>
<evidence type="ECO:0000313" key="18">
    <source>
        <dbReference type="Proteomes" id="UP000177346"/>
    </source>
</evidence>
<evidence type="ECO:0000256" key="1">
    <source>
        <dbReference type="ARBA" id="ARBA00004141"/>
    </source>
</evidence>
<comment type="similarity">
    <text evidence="11">Belongs to the SEDS family. FtsW subfamily.</text>
</comment>
<feature type="transmembrane region" description="Helical" evidence="16">
    <location>
        <begin position="308"/>
        <end position="329"/>
    </location>
</feature>
<keyword evidence="3" id="KW-0808">Transferase</keyword>
<feature type="transmembrane region" description="Helical" evidence="16">
    <location>
        <begin position="146"/>
        <end position="162"/>
    </location>
</feature>
<keyword evidence="4 16" id="KW-0812">Transmembrane</keyword>
<dbReference type="GO" id="GO:0005886">
    <property type="term" value="C:plasma membrane"/>
    <property type="evidence" value="ECO:0007669"/>
    <property type="project" value="TreeGrafter"/>
</dbReference>
<evidence type="ECO:0000256" key="11">
    <source>
        <dbReference type="ARBA" id="ARBA00038053"/>
    </source>
</evidence>
<dbReference type="EC" id="2.4.99.28" evidence="14"/>
<evidence type="ECO:0000256" key="13">
    <source>
        <dbReference type="ARBA" id="ARBA00041418"/>
    </source>
</evidence>
<dbReference type="GO" id="GO:0009252">
    <property type="term" value="P:peptidoglycan biosynthetic process"/>
    <property type="evidence" value="ECO:0007669"/>
    <property type="project" value="UniProtKB-KW"/>
</dbReference>
<comment type="caution">
    <text evidence="17">The sequence shown here is derived from an EMBL/GenBank/DDBJ whole genome shotgun (WGS) entry which is preliminary data.</text>
</comment>
<evidence type="ECO:0000256" key="15">
    <source>
        <dbReference type="ARBA" id="ARBA00049902"/>
    </source>
</evidence>
<evidence type="ECO:0000256" key="7">
    <source>
        <dbReference type="ARBA" id="ARBA00022989"/>
    </source>
</evidence>
<evidence type="ECO:0000256" key="10">
    <source>
        <dbReference type="ARBA" id="ARBA00033270"/>
    </source>
</evidence>
<dbReference type="GO" id="GO:0015648">
    <property type="term" value="F:lipid-linked peptidoglycan transporter activity"/>
    <property type="evidence" value="ECO:0007669"/>
    <property type="project" value="TreeGrafter"/>
</dbReference>
<comment type="subcellular location">
    <subcellularLocation>
        <location evidence="1">Membrane</location>
        <topology evidence="1">Multi-pass membrane protein</topology>
    </subcellularLocation>
</comment>
<name>A0A1F5XI93_9BACT</name>
<feature type="transmembrane region" description="Helical" evidence="16">
    <location>
        <begin position="78"/>
        <end position="99"/>
    </location>
</feature>
<feature type="transmembrane region" description="Helical" evidence="16">
    <location>
        <begin position="190"/>
        <end position="207"/>
    </location>
</feature>
<keyword evidence="2" id="KW-0328">Glycosyltransferase</keyword>
<organism evidence="17 18">
    <name type="scientific">Candidatus Giovannonibacteria bacterium RIFCSPLOWO2_01_FULL_46_32</name>
    <dbReference type="NCBI Taxonomy" id="1798353"/>
    <lineage>
        <taxon>Bacteria</taxon>
        <taxon>Candidatus Giovannoniibacteriota</taxon>
    </lineage>
</organism>
<feature type="transmembrane region" description="Helical" evidence="16">
    <location>
        <begin position="119"/>
        <end position="134"/>
    </location>
</feature>
<dbReference type="Pfam" id="PF01098">
    <property type="entry name" value="FTSW_RODA_SPOVE"/>
    <property type="match status" value="1"/>
</dbReference>
<evidence type="ECO:0000256" key="6">
    <source>
        <dbReference type="ARBA" id="ARBA00022984"/>
    </source>
</evidence>
<evidence type="ECO:0000256" key="9">
    <source>
        <dbReference type="ARBA" id="ARBA00032370"/>
    </source>
</evidence>
<dbReference type="GO" id="GO:0051301">
    <property type="term" value="P:cell division"/>
    <property type="evidence" value="ECO:0007669"/>
    <property type="project" value="InterPro"/>
</dbReference>
<evidence type="ECO:0000256" key="2">
    <source>
        <dbReference type="ARBA" id="ARBA00022676"/>
    </source>
</evidence>
<keyword evidence="5" id="KW-0133">Cell shape</keyword>
<evidence type="ECO:0000313" key="17">
    <source>
        <dbReference type="EMBL" id="OGF87587.1"/>
    </source>
</evidence>
<feature type="transmembrane region" description="Helical" evidence="16">
    <location>
        <begin position="341"/>
        <end position="362"/>
    </location>
</feature>
<dbReference type="EMBL" id="MFIF01000004">
    <property type="protein sequence ID" value="OGF87587.1"/>
    <property type="molecule type" value="Genomic_DNA"/>
</dbReference>
<evidence type="ECO:0000256" key="4">
    <source>
        <dbReference type="ARBA" id="ARBA00022692"/>
    </source>
</evidence>
<keyword evidence="8 16" id="KW-0472">Membrane</keyword>
<dbReference type="PANTHER" id="PTHR30474">
    <property type="entry name" value="CELL CYCLE PROTEIN"/>
    <property type="match status" value="1"/>
</dbReference>
<feature type="transmembrane region" description="Helical" evidence="16">
    <location>
        <begin position="47"/>
        <end position="66"/>
    </location>
</feature>
<keyword evidence="6" id="KW-0573">Peptidoglycan synthesis</keyword>
<feature type="transmembrane region" description="Helical" evidence="16">
    <location>
        <begin position="275"/>
        <end position="296"/>
    </location>
</feature>
<evidence type="ECO:0000256" key="3">
    <source>
        <dbReference type="ARBA" id="ARBA00022679"/>
    </source>
</evidence>